<feature type="transmembrane region" description="Helical" evidence="1">
    <location>
        <begin position="20"/>
        <end position="40"/>
    </location>
</feature>
<dbReference type="EMBL" id="MK977711">
    <property type="protein sequence ID" value="QDH93994.1"/>
    <property type="molecule type" value="Genomic_DNA"/>
</dbReference>
<evidence type="ECO:0000256" key="1">
    <source>
        <dbReference type="SAM" id="Phobius"/>
    </source>
</evidence>
<reference evidence="2 3" key="1">
    <citation type="submission" date="2019-05" db="EMBL/GenBank/DDBJ databases">
        <authorList>
            <person name="Anderson M.E."/>
            <person name="Poser W.S.A."/>
            <person name="Smith D.I."/>
            <person name="Mcgriff A.K."/>
            <person name="Powell E.A."/>
            <person name="Stamm J."/>
            <person name="Caruso S.M."/>
            <person name="Garlena R.A."/>
            <person name="Russell D.A."/>
            <person name="Pope W.H."/>
            <person name="Jacobs-Sera D."/>
            <person name="Hatfull G.F."/>
        </authorList>
    </citation>
    <scope>NUCLEOTIDE SEQUENCE [LARGE SCALE GENOMIC DNA]</scope>
</reference>
<protein>
    <submittedName>
        <fullName evidence="2">Uncharacterized protein</fullName>
    </submittedName>
</protein>
<gene>
    <name evidence="2" type="primary">142</name>
    <name evidence="2" type="ORF">SEA_EVY_142</name>
</gene>
<proteinExistence type="predicted"/>
<dbReference type="KEGG" id="vg:65121382"/>
<keyword evidence="1" id="KW-1133">Transmembrane helix</keyword>
<sequence length="41" mass="4291">MSNGRKPGNLPAQGGDNMSIERALVIVILAVLAVFVIVTLL</sequence>
<keyword evidence="1" id="KW-0472">Membrane</keyword>
<evidence type="ECO:0000313" key="3">
    <source>
        <dbReference type="Proteomes" id="UP000315413"/>
    </source>
</evidence>
<dbReference type="RefSeq" id="YP_010103503.1">
    <property type="nucleotide sequence ID" value="NC_055809.1"/>
</dbReference>
<dbReference type="GeneID" id="65121382"/>
<evidence type="ECO:0000313" key="2">
    <source>
        <dbReference type="EMBL" id="QDH93994.1"/>
    </source>
</evidence>
<dbReference type="Proteomes" id="UP000315413">
    <property type="component" value="Segment"/>
</dbReference>
<accession>A0A514DK63</accession>
<organism evidence="2 3">
    <name type="scientific">Streptomyces phage Evy</name>
    <dbReference type="NCBI Taxonomy" id="2588514"/>
    <lineage>
        <taxon>Viruses</taxon>
        <taxon>Duplodnaviria</taxon>
        <taxon>Heunggongvirae</taxon>
        <taxon>Uroviricota</taxon>
        <taxon>Caudoviricetes</taxon>
        <taxon>Stanwilliamsviridae</taxon>
        <taxon>Boydwoodruffvirinae</taxon>
        <taxon>Samistivirus</taxon>
        <taxon>Samistivirus evy</taxon>
    </lineage>
</organism>
<name>A0A514DK63_9CAUD</name>
<keyword evidence="1" id="KW-0812">Transmembrane</keyword>
<keyword evidence="3" id="KW-1185">Reference proteome</keyword>